<keyword evidence="4" id="KW-1185">Reference proteome</keyword>
<organism evidence="2 3">
    <name type="scientific">Paraburkholderia silvatlantica</name>
    <dbReference type="NCBI Taxonomy" id="321895"/>
    <lineage>
        <taxon>Bacteria</taxon>
        <taxon>Pseudomonadati</taxon>
        <taxon>Pseudomonadota</taxon>
        <taxon>Betaproteobacteria</taxon>
        <taxon>Burkholderiales</taxon>
        <taxon>Burkholderiaceae</taxon>
        <taxon>Paraburkholderia</taxon>
    </lineage>
</organism>
<dbReference type="EMBL" id="JACHVZ010000009">
    <property type="protein sequence ID" value="MBB2929258.1"/>
    <property type="molecule type" value="Genomic_DNA"/>
</dbReference>
<evidence type="ECO:0000313" key="3">
    <source>
        <dbReference type="Proteomes" id="UP000247772"/>
    </source>
</evidence>
<protein>
    <submittedName>
        <fullName evidence="1">Enamine deaminase RidA (YjgF/YER057c/UK114 family)</fullName>
    </submittedName>
</protein>
<evidence type="ECO:0000313" key="2">
    <source>
        <dbReference type="EMBL" id="PYE16202.1"/>
    </source>
</evidence>
<dbReference type="Proteomes" id="UP000247772">
    <property type="component" value="Unassembled WGS sequence"/>
</dbReference>
<proteinExistence type="predicted"/>
<sequence>MNADERLNRLIEPGRAPSNPKAKYWNATRWGDLVFVSGKSANSACVIWSR</sequence>
<dbReference type="AlphaFoldDB" id="A0A2U1A6E7"/>
<comment type="caution">
    <text evidence="2">The sequence shown here is derived from an EMBL/GenBank/DDBJ whole genome shotgun (WGS) entry which is preliminary data.</text>
</comment>
<evidence type="ECO:0000313" key="1">
    <source>
        <dbReference type="EMBL" id="MBB2929258.1"/>
    </source>
</evidence>
<dbReference type="SUPFAM" id="SSF55298">
    <property type="entry name" value="YjgF-like"/>
    <property type="match status" value="1"/>
</dbReference>
<accession>A0A2U1A6E7</accession>
<dbReference type="EMBL" id="QJSQ01000030">
    <property type="protein sequence ID" value="PYE16202.1"/>
    <property type="molecule type" value="Genomic_DNA"/>
</dbReference>
<reference evidence="2 3" key="1">
    <citation type="submission" date="2018-06" db="EMBL/GenBank/DDBJ databases">
        <title>Genomic Encyclopedia of Type Strains, Phase IV (KMG-V): Genome sequencing to study the core and pangenomes of soil and plant-associated prokaryotes.</title>
        <authorList>
            <person name="Whitman W."/>
        </authorList>
    </citation>
    <scope>NUCLEOTIDE SEQUENCE [LARGE SCALE GENOMIC DNA]</scope>
    <source>
        <strain evidence="2 3">SRCL-318</strain>
        <strain evidence="1 4">SRMrh-85</strain>
    </source>
</reference>
<evidence type="ECO:0000313" key="4">
    <source>
        <dbReference type="Proteomes" id="UP000533533"/>
    </source>
</evidence>
<gene>
    <name evidence="2" type="ORF">C7410_13049</name>
    <name evidence="1" type="ORF">FHX59_003689</name>
</gene>
<dbReference type="RefSeq" id="WP_181431371.1">
    <property type="nucleotide sequence ID" value="NZ_JACHVZ010000009.1"/>
</dbReference>
<dbReference type="InterPro" id="IPR035959">
    <property type="entry name" value="RutC-like_sf"/>
</dbReference>
<dbReference type="Proteomes" id="UP000533533">
    <property type="component" value="Unassembled WGS sequence"/>
</dbReference>
<name>A0A2U1A6E7_9BURK</name>